<dbReference type="AlphaFoldDB" id="A0A5P9CM13"/>
<feature type="domain" description="CinA C-terminal" evidence="1">
    <location>
        <begin position="19"/>
        <end position="170"/>
    </location>
</feature>
<dbReference type="Proteomes" id="UP000326936">
    <property type="component" value="Chromosome"/>
</dbReference>
<evidence type="ECO:0000313" key="2">
    <source>
        <dbReference type="EMBL" id="QFT27275.1"/>
    </source>
</evidence>
<proteinExistence type="predicted"/>
<dbReference type="KEGG" id="vaq:FIV01_12695"/>
<dbReference type="GO" id="GO:0019159">
    <property type="term" value="F:nicotinamide-nucleotide amidase activity"/>
    <property type="evidence" value="ECO:0007669"/>
    <property type="project" value="UniProtKB-EC"/>
</dbReference>
<dbReference type="InterPro" id="IPR036653">
    <property type="entry name" value="CinA-like_C"/>
</dbReference>
<evidence type="ECO:0000313" key="3">
    <source>
        <dbReference type="Proteomes" id="UP000326936"/>
    </source>
</evidence>
<keyword evidence="3" id="KW-1185">Reference proteome</keyword>
<dbReference type="Pfam" id="PF02464">
    <property type="entry name" value="CinA"/>
    <property type="match status" value="1"/>
</dbReference>
<dbReference type="EC" id="3.5.1.42" evidence="2"/>
<gene>
    <name evidence="2" type="primary">pncC</name>
    <name evidence="2" type="ORF">FIV01_12695</name>
</gene>
<name>A0A5P9CM13_9VIBR</name>
<dbReference type="InterPro" id="IPR008136">
    <property type="entry name" value="CinA_C"/>
</dbReference>
<dbReference type="EMBL" id="CP045350">
    <property type="protein sequence ID" value="QFT27275.1"/>
    <property type="molecule type" value="Genomic_DNA"/>
</dbReference>
<reference evidence="2 3" key="1">
    <citation type="submission" date="2019-10" db="EMBL/GenBank/DDBJ databases">
        <title>Complete genome sequence of Vibrio sp. strain THAF100, isolated from non-filtered water from the water column of tank 6 of a marine aquarium containing stony-coral fragments. Water maintained at 26 degree C.</title>
        <authorList>
            <person name="Ruckert C."/>
            <person name="Franco A."/>
            <person name="Kalinowski J."/>
            <person name="Glaeser S."/>
        </authorList>
    </citation>
    <scope>NUCLEOTIDE SEQUENCE [LARGE SCALE GENOMIC DNA]</scope>
    <source>
        <strain evidence="2 3">THAF100</strain>
    </source>
</reference>
<accession>A0A5P9CM13</accession>
<organism evidence="2 3">
    <name type="scientific">Vibrio aquimaris</name>
    <dbReference type="NCBI Taxonomy" id="2587862"/>
    <lineage>
        <taxon>Bacteria</taxon>
        <taxon>Pseudomonadati</taxon>
        <taxon>Pseudomonadota</taxon>
        <taxon>Gammaproteobacteria</taxon>
        <taxon>Vibrionales</taxon>
        <taxon>Vibrionaceae</taxon>
        <taxon>Vibrio</taxon>
    </lineage>
</organism>
<sequence length="173" mass="18435">MIWRKVTMRFLDMESQQILSANLGECLKYHQLLLTTAESCTGGGVSAAITDIPGSSAWFDRAFVTYSNAAKIEMLGVAEDTIQSHGAVSEMTAVEMVQGALKYSNANIGVSISGVAGPGGGSAEKPVGTVCFAWADDQGWLKVDTQCFSGGRAEVRQQAVTFALQVLYEKLKS</sequence>
<dbReference type="SUPFAM" id="SSF142433">
    <property type="entry name" value="CinA-like"/>
    <property type="match status" value="1"/>
</dbReference>
<evidence type="ECO:0000259" key="1">
    <source>
        <dbReference type="Pfam" id="PF02464"/>
    </source>
</evidence>
<dbReference type="Gene3D" id="3.90.950.20">
    <property type="entry name" value="CinA-like"/>
    <property type="match status" value="1"/>
</dbReference>
<protein>
    <submittedName>
        <fullName evidence="2">Nicotinamide-nucleotide amidohydrolase PncC</fullName>
        <ecNumber evidence="2">3.5.1.42</ecNumber>
    </submittedName>
</protein>
<keyword evidence="2" id="KW-0378">Hydrolase</keyword>
<dbReference type="NCBIfam" id="NF002975">
    <property type="entry name" value="PRK03661.1"/>
    <property type="match status" value="1"/>
</dbReference>
<dbReference type="NCBIfam" id="TIGR00199">
    <property type="entry name" value="PncC_domain"/>
    <property type="match status" value="1"/>
</dbReference>